<evidence type="ECO:0000256" key="1">
    <source>
        <dbReference type="SAM" id="MobiDB-lite"/>
    </source>
</evidence>
<name>A0A397H8Z2_9GLOM</name>
<keyword evidence="3" id="KW-1185">Reference proteome</keyword>
<dbReference type="AlphaFoldDB" id="A0A397H8Z2"/>
<dbReference type="EMBL" id="PQFF01000342">
    <property type="protein sequence ID" value="RHZ57903.1"/>
    <property type="molecule type" value="Genomic_DNA"/>
</dbReference>
<organism evidence="2 3">
    <name type="scientific">Diversispora epigaea</name>
    <dbReference type="NCBI Taxonomy" id="1348612"/>
    <lineage>
        <taxon>Eukaryota</taxon>
        <taxon>Fungi</taxon>
        <taxon>Fungi incertae sedis</taxon>
        <taxon>Mucoromycota</taxon>
        <taxon>Glomeromycotina</taxon>
        <taxon>Glomeromycetes</taxon>
        <taxon>Diversisporales</taxon>
        <taxon>Diversisporaceae</taxon>
        <taxon>Diversispora</taxon>
    </lineage>
</organism>
<evidence type="ECO:0000313" key="3">
    <source>
        <dbReference type="Proteomes" id="UP000266861"/>
    </source>
</evidence>
<reference evidence="2 3" key="1">
    <citation type="submission" date="2018-08" db="EMBL/GenBank/DDBJ databases">
        <title>Genome and evolution of the arbuscular mycorrhizal fungus Diversispora epigaea (formerly Glomus versiforme) and its bacterial endosymbionts.</title>
        <authorList>
            <person name="Sun X."/>
            <person name="Fei Z."/>
            <person name="Harrison M."/>
        </authorList>
    </citation>
    <scope>NUCLEOTIDE SEQUENCE [LARGE SCALE GENOMIC DNA]</scope>
    <source>
        <strain evidence="2 3">IT104</strain>
    </source>
</reference>
<feature type="compositionally biased region" description="Basic and acidic residues" evidence="1">
    <location>
        <begin position="79"/>
        <end position="99"/>
    </location>
</feature>
<sequence length="224" mass="24943">MITQGPDPFCAYPTAEQSSEIFSVLPPVPIINPIPELNSVMTSSISEASTEDVYNISSKGRPPLSTLDDDKEVTISSRHSRENSQDNEEYDKFDSEKSGPLKFRRHNNNHNNHNNHNNNHNNINNNNNNNNNNDQLNLLIGSDTSSIGKHFNPSINPGFHISDDSELLHNKDFAYGVEDSGFEGSLTSNYGKLDETKELIYPKSQNEFTEGAATNNNSNSRTIC</sequence>
<accession>A0A397H8Z2</accession>
<dbReference type="Proteomes" id="UP000266861">
    <property type="component" value="Unassembled WGS sequence"/>
</dbReference>
<evidence type="ECO:0000313" key="2">
    <source>
        <dbReference type="EMBL" id="RHZ57903.1"/>
    </source>
</evidence>
<comment type="caution">
    <text evidence="2">The sequence shown here is derived from an EMBL/GenBank/DDBJ whole genome shotgun (WGS) entry which is preliminary data.</text>
</comment>
<feature type="region of interest" description="Disordered" evidence="1">
    <location>
        <begin position="55"/>
        <end position="140"/>
    </location>
</feature>
<gene>
    <name evidence="2" type="ORF">Glove_382g45</name>
</gene>
<feature type="compositionally biased region" description="Low complexity" evidence="1">
    <location>
        <begin position="109"/>
        <end position="133"/>
    </location>
</feature>
<proteinExistence type="predicted"/>
<protein>
    <submittedName>
        <fullName evidence="2">Uncharacterized protein</fullName>
    </submittedName>
</protein>